<dbReference type="GO" id="GO:0016787">
    <property type="term" value="F:hydrolase activity"/>
    <property type="evidence" value="ECO:0007669"/>
    <property type="project" value="UniProtKB-KW"/>
</dbReference>
<dbReference type="SUPFAM" id="SSF109604">
    <property type="entry name" value="HD-domain/PDEase-like"/>
    <property type="match status" value="1"/>
</dbReference>
<feature type="domain" description="HD Cas3-type" evidence="4">
    <location>
        <begin position="4"/>
        <end position="219"/>
    </location>
</feature>
<dbReference type="InterPro" id="IPR006483">
    <property type="entry name" value="CRISPR-assoc_Cas3_HD"/>
</dbReference>
<dbReference type="GO" id="GO:0004519">
    <property type="term" value="F:endonuclease activity"/>
    <property type="evidence" value="ECO:0007669"/>
    <property type="project" value="UniProtKB-KW"/>
</dbReference>
<comment type="caution">
    <text evidence="5">The sequence shown here is derived from an EMBL/GenBank/DDBJ whole genome shotgun (WGS) entry which is preliminary data.</text>
</comment>
<dbReference type="AlphaFoldDB" id="A0A497EQU4"/>
<keyword evidence="2" id="KW-0378">Hydrolase</keyword>
<evidence type="ECO:0000256" key="1">
    <source>
        <dbReference type="ARBA" id="ARBA00022723"/>
    </source>
</evidence>
<dbReference type="Gene3D" id="1.10.3210.30">
    <property type="match status" value="1"/>
</dbReference>
<keyword evidence="3" id="KW-0051">Antiviral defense</keyword>
<organism evidence="5 6">
    <name type="scientific">Thermoproteota archaeon</name>
    <dbReference type="NCBI Taxonomy" id="2056631"/>
    <lineage>
        <taxon>Archaea</taxon>
        <taxon>Thermoproteota</taxon>
    </lineage>
</organism>
<dbReference type="Pfam" id="PF18019">
    <property type="entry name" value="Cas3_HD"/>
    <property type="match status" value="1"/>
</dbReference>
<proteinExistence type="predicted"/>
<evidence type="ECO:0000256" key="3">
    <source>
        <dbReference type="ARBA" id="ARBA00023118"/>
    </source>
</evidence>
<dbReference type="GO" id="GO:0051607">
    <property type="term" value="P:defense response to virus"/>
    <property type="evidence" value="ECO:0007669"/>
    <property type="project" value="UniProtKB-KW"/>
</dbReference>
<keyword evidence="1" id="KW-0479">Metal-binding</keyword>
<dbReference type="NCBIfam" id="TIGR01596">
    <property type="entry name" value="cas3_HD"/>
    <property type="match status" value="1"/>
</dbReference>
<reference evidence="5 6" key="1">
    <citation type="submission" date="2018-06" db="EMBL/GenBank/DDBJ databases">
        <title>Extensive metabolic versatility and redundancy in microbially diverse, dynamic hydrothermal sediments.</title>
        <authorList>
            <person name="Dombrowski N."/>
            <person name="Teske A."/>
            <person name="Baker B.J."/>
        </authorList>
    </citation>
    <scope>NUCLEOTIDE SEQUENCE [LARGE SCALE GENOMIC DNA]</scope>
    <source>
        <strain evidence="5">B66_G16</strain>
    </source>
</reference>
<evidence type="ECO:0000256" key="2">
    <source>
        <dbReference type="ARBA" id="ARBA00022801"/>
    </source>
</evidence>
<dbReference type="GO" id="GO:0046872">
    <property type="term" value="F:metal ion binding"/>
    <property type="evidence" value="ECO:0007669"/>
    <property type="project" value="UniProtKB-KW"/>
</dbReference>
<evidence type="ECO:0000313" key="5">
    <source>
        <dbReference type="EMBL" id="RLE49486.1"/>
    </source>
</evidence>
<gene>
    <name evidence="5" type="ORF">DRJ31_04760</name>
</gene>
<dbReference type="EMBL" id="QMQV01000033">
    <property type="protein sequence ID" value="RLE49486.1"/>
    <property type="molecule type" value="Genomic_DNA"/>
</dbReference>
<dbReference type="PROSITE" id="PS51643">
    <property type="entry name" value="HD_CAS3"/>
    <property type="match status" value="1"/>
</dbReference>
<evidence type="ECO:0000259" key="4">
    <source>
        <dbReference type="PROSITE" id="PS51643"/>
    </source>
</evidence>
<sequence>MALISFKGEHLVDHLTLTASLFDKTYGRSYAKLLANRFSIPEAYEDVYKLLKLTCLLHDIGKALQGYQLQKDHTSFPFHEVPSAFIFNTIVKQHFYKHLNLVTLCSIAILVHHQAMRNLNTLIEKHDDIIGTLSKKLGLPKSIDIDNDLEELSLAIKRHTKIDVYAEQVKELLAKLEIRDLSLLINGLVEQYLQTKISGTEISLWEPLIAAPLQLCDNLAASLLRPEGSPLSRKLAYEALRLLSSKADLLYLKKEELKSYQLI</sequence>
<dbReference type="Proteomes" id="UP000278475">
    <property type="component" value="Unassembled WGS sequence"/>
</dbReference>
<keyword evidence="5" id="KW-0540">Nuclease</keyword>
<dbReference type="InterPro" id="IPR038257">
    <property type="entry name" value="CRISPR-assoc_Cas3_HD_sf"/>
</dbReference>
<name>A0A497EQU4_9CREN</name>
<protein>
    <submittedName>
        <fullName evidence="5">CRISPR-associated endonuclease Cas3</fullName>
    </submittedName>
</protein>
<keyword evidence="5" id="KW-0255">Endonuclease</keyword>
<evidence type="ECO:0000313" key="6">
    <source>
        <dbReference type="Proteomes" id="UP000278475"/>
    </source>
</evidence>
<accession>A0A497EQU4</accession>